<dbReference type="InterPro" id="IPR001434">
    <property type="entry name" value="OmcB-like_DUF11"/>
</dbReference>
<keyword evidence="5" id="KW-1185">Reference proteome</keyword>
<dbReference type="Pfam" id="PF01345">
    <property type="entry name" value="DUF11"/>
    <property type="match status" value="1"/>
</dbReference>
<evidence type="ECO:0000313" key="4">
    <source>
        <dbReference type="EMBL" id="NEZ58246.1"/>
    </source>
</evidence>
<sequence length="324" mass="34585">MRVLKSRPKGVIRHLFKAVSFFLVGVLLSTLLVYLHTPVMPVGAQIQVTNTASGAFDDPTNPNRPRVRAPSNPTTIGTPPVENQLLRITKTADKSAAEPGDIVIYRLLVENISAVAATPLTVMDNLPRGLEYIDDSVNSAPIPPNLTNFEVAGRQLNFQFDSLAANSLLEILYAVTLTPDSVRGSGVNVATASAPGFPTAQAEFSLTIRPGILSDCGTIIGRVFVDKNFDGEQQSGEAGVPNAVIYLDDGNRIIADPDGLFSMANVVSGNRVGVLDLSSLPGYTLAPNLYRLENNSQSRLVRLEPGGLARMNFAVTPTFGEGQN</sequence>
<feature type="transmembrane region" description="Helical" evidence="2">
    <location>
        <begin position="15"/>
        <end position="35"/>
    </location>
</feature>
<dbReference type="RefSeq" id="WP_163700679.1">
    <property type="nucleotide sequence ID" value="NZ_QXHD01000004.1"/>
</dbReference>
<evidence type="ECO:0000259" key="3">
    <source>
        <dbReference type="Pfam" id="PF01345"/>
    </source>
</evidence>
<keyword evidence="2" id="KW-0472">Membrane</keyword>
<feature type="domain" description="DUF11" evidence="3">
    <location>
        <begin position="86"/>
        <end position="194"/>
    </location>
</feature>
<reference evidence="4 5" key="1">
    <citation type="journal article" date="2020" name="Microb. Ecol.">
        <title>Ecogenomics of the Marine Benthic Filamentous Cyanobacterium Adonisia.</title>
        <authorList>
            <person name="Walter J.M."/>
            <person name="Coutinho F.H."/>
            <person name="Leomil L."/>
            <person name="Hargreaves P.I."/>
            <person name="Campeao M.E."/>
            <person name="Vieira V.V."/>
            <person name="Silva B.S."/>
            <person name="Fistarol G.O."/>
            <person name="Salomon P.S."/>
            <person name="Sawabe T."/>
            <person name="Mino S."/>
            <person name="Hosokawa M."/>
            <person name="Miyashita H."/>
            <person name="Maruyama F."/>
            <person name="van Verk M.C."/>
            <person name="Dutilh B.E."/>
            <person name="Thompson C.C."/>
            <person name="Thompson F.L."/>
        </authorList>
    </citation>
    <scope>NUCLEOTIDE SEQUENCE [LARGE SCALE GENOMIC DNA]</scope>
    <source>
        <strain evidence="4 5">CCMR0081</strain>
    </source>
</reference>
<dbReference type="NCBIfam" id="TIGR01451">
    <property type="entry name" value="B_ant_repeat"/>
    <property type="match status" value="1"/>
</dbReference>
<name>A0A6M0RPY7_9CYAN</name>
<accession>A0A6M0RPY7</accession>
<dbReference type="EMBL" id="QXHD01000004">
    <property type="protein sequence ID" value="NEZ58246.1"/>
    <property type="molecule type" value="Genomic_DNA"/>
</dbReference>
<dbReference type="InterPro" id="IPR013783">
    <property type="entry name" value="Ig-like_fold"/>
</dbReference>
<dbReference type="InterPro" id="IPR047589">
    <property type="entry name" value="DUF11_rpt"/>
</dbReference>
<dbReference type="Proteomes" id="UP000481033">
    <property type="component" value="Unassembled WGS sequence"/>
</dbReference>
<feature type="region of interest" description="Disordered" evidence="1">
    <location>
        <begin position="53"/>
        <end position="77"/>
    </location>
</feature>
<evidence type="ECO:0000256" key="1">
    <source>
        <dbReference type="SAM" id="MobiDB-lite"/>
    </source>
</evidence>
<protein>
    <submittedName>
        <fullName evidence="4">DUF11 domain-containing protein</fullName>
    </submittedName>
</protein>
<keyword evidence="2" id="KW-0812">Transmembrane</keyword>
<proteinExistence type="predicted"/>
<evidence type="ECO:0000256" key="2">
    <source>
        <dbReference type="SAM" id="Phobius"/>
    </source>
</evidence>
<keyword evidence="2" id="KW-1133">Transmembrane helix</keyword>
<dbReference type="Gene3D" id="2.60.40.10">
    <property type="entry name" value="Immunoglobulins"/>
    <property type="match status" value="1"/>
</dbReference>
<comment type="caution">
    <text evidence="4">The sequence shown here is derived from an EMBL/GenBank/DDBJ whole genome shotgun (WGS) entry which is preliminary data.</text>
</comment>
<dbReference type="AlphaFoldDB" id="A0A6M0RPY7"/>
<organism evidence="4 5">
    <name type="scientific">Adonisia turfae CCMR0081</name>
    <dbReference type="NCBI Taxonomy" id="2292702"/>
    <lineage>
        <taxon>Bacteria</taxon>
        <taxon>Bacillati</taxon>
        <taxon>Cyanobacteriota</taxon>
        <taxon>Adonisia</taxon>
        <taxon>Adonisia turfae</taxon>
    </lineage>
</organism>
<gene>
    <name evidence="4" type="ORF">DXZ20_21895</name>
</gene>
<evidence type="ECO:0000313" key="5">
    <source>
        <dbReference type="Proteomes" id="UP000481033"/>
    </source>
</evidence>